<evidence type="ECO:0000313" key="2">
    <source>
        <dbReference type="EMBL" id="TCK71910.1"/>
    </source>
</evidence>
<evidence type="ECO:0000313" key="3">
    <source>
        <dbReference type="Proteomes" id="UP000295210"/>
    </source>
</evidence>
<dbReference type="PROSITE" id="PS51257">
    <property type="entry name" value="PROKAR_LIPOPROTEIN"/>
    <property type="match status" value="1"/>
</dbReference>
<dbReference type="RefSeq" id="WP_131997153.1">
    <property type="nucleotide sequence ID" value="NZ_SMGK01000004.1"/>
</dbReference>
<reference evidence="2 3" key="1">
    <citation type="submission" date="2019-03" db="EMBL/GenBank/DDBJ databases">
        <title>Genomic Encyclopedia of Type Strains, Phase IV (KMG-IV): sequencing the most valuable type-strain genomes for metagenomic binning, comparative biology and taxonomic classification.</title>
        <authorList>
            <person name="Goeker M."/>
        </authorList>
    </citation>
    <scope>NUCLEOTIDE SEQUENCE [LARGE SCALE GENOMIC DNA]</scope>
    <source>
        <strain evidence="2 3">DSM 103428</strain>
    </source>
</reference>
<keyword evidence="1" id="KW-0732">Signal</keyword>
<dbReference type="OrthoDB" id="427605at2"/>
<organism evidence="2 3">
    <name type="scientific">Acidipila rosea</name>
    <dbReference type="NCBI Taxonomy" id="768535"/>
    <lineage>
        <taxon>Bacteria</taxon>
        <taxon>Pseudomonadati</taxon>
        <taxon>Acidobacteriota</taxon>
        <taxon>Terriglobia</taxon>
        <taxon>Terriglobales</taxon>
        <taxon>Acidobacteriaceae</taxon>
        <taxon>Acidipila</taxon>
    </lineage>
</organism>
<evidence type="ECO:0000256" key="1">
    <source>
        <dbReference type="SAM" id="SignalP"/>
    </source>
</evidence>
<dbReference type="Proteomes" id="UP000295210">
    <property type="component" value="Unassembled WGS sequence"/>
</dbReference>
<dbReference type="EMBL" id="SMGK01000004">
    <property type="protein sequence ID" value="TCK71910.1"/>
    <property type="molecule type" value="Genomic_DNA"/>
</dbReference>
<accession>A0A4R1L4E3</accession>
<feature type="signal peptide" evidence="1">
    <location>
        <begin position="1"/>
        <end position="24"/>
    </location>
</feature>
<name>A0A4R1L4E3_9BACT</name>
<protein>
    <submittedName>
        <fullName evidence="2">Uncharacterized protein</fullName>
    </submittedName>
</protein>
<sequence>MRKTILVRNAFSLAILAGACIASAQSAWTTVVNNSSVMPGTNTTFNSYNQPSVNAFGDVVFRARSKGGNGGEPTHGIYLRDMLRRTQTVRIFDRSSAVPQPDNTGATFTEFPSFPRIDLLSPTLATRGTSKPVWNYQLADGSDTKTGTSGVYVVRNGTPLTAASQLGAVPGYSRFQVPGENVALKFDQFPGAPAITGNLLVFKGNYTDESLSKTGVYFRDFTARKGLDPIQRIADTSTLIPNRRSGSAQAFGATAPPSAAFGLAVFTAWDDEDTPTMGGIYRAPLRANPALTTIVGIGSQVPGETSGVTFKNFGENLSFDGRFLAFWGSWGTEQRDVTLPCPTDGNKDLIAYCNSLYPGGVTTMSVPKHQGIFVYDSITRRITPLAQSPTNFDDFLYWVFSGKPPGTGGSESEDGEPARWRSSAFNAVSGRLFSFQAIFKAHKDKGLVDGIYHVDGPSRPSITTILDTTMSGQTVDRSAPAGSTITALGIEREGLRVGWLAITASMLNPETSESWGGIYIKYLP</sequence>
<gene>
    <name evidence="2" type="ORF">C7378_2532</name>
</gene>
<proteinExistence type="predicted"/>
<comment type="caution">
    <text evidence="2">The sequence shown here is derived from an EMBL/GenBank/DDBJ whole genome shotgun (WGS) entry which is preliminary data.</text>
</comment>
<feature type="chain" id="PRO_5020965035" evidence="1">
    <location>
        <begin position="25"/>
        <end position="524"/>
    </location>
</feature>
<keyword evidence="3" id="KW-1185">Reference proteome</keyword>
<dbReference type="AlphaFoldDB" id="A0A4R1L4E3"/>